<feature type="binding site" description="covalent" evidence="8">
    <location>
        <position position="138"/>
    </location>
    <ligand>
        <name>heme c</name>
        <dbReference type="ChEBI" id="CHEBI:61717"/>
        <label>2</label>
    </ligand>
</feature>
<dbReference type="GeneID" id="93352608"/>
<dbReference type="PANTHER" id="PTHR33751:SF9">
    <property type="entry name" value="CYTOCHROME C4"/>
    <property type="match status" value="1"/>
</dbReference>
<sequence length="209" mass="21759">MKRTTLLTLALACGAVFAAPKADLAKGKQIAQTVCAACHAADGNSGISSYPKLSSQHATYIIKETVAIKDGKRTTGGAAAMRPMVGSLSAQDIADVAAFYATQTPKPGEANPKDNLDLGAKIFRGGLSEKKLPACMACHGPSGAGIPGSGTDVSAYPRLGGQHKDYTMTQLKAYASGQRKSPNGMMEDVVKRMSEEEMNAVANFIQGLH</sequence>
<evidence type="ECO:0000259" key="11">
    <source>
        <dbReference type="PROSITE" id="PS51007"/>
    </source>
</evidence>
<evidence type="ECO:0000313" key="13">
    <source>
        <dbReference type="Proteomes" id="UP000254927"/>
    </source>
</evidence>
<feature type="chain" id="PRO_5017003379" evidence="10">
    <location>
        <begin position="19"/>
        <end position="209"/>
    </location>
</feature>
<comment type="PTM">
    <text evidence="8">Binds 2 heme c groups covalently per subunit.</text>
</comment>
<feature type="domain" description="Cytochrome c" evidence="11">
    <location>
        <begin position="114"/>
        <end position="209"/>
    </location>
</feature>
<keyword evidence="6" id="KW-0249">Electron transport</keyword>
<keyword evidence="2" id="KW-0813">Transport</keyword>
<dbReference type="PROSITE" id="PS51007">
    <property type="entry name" value="CYTC"/>
    <property type="match status" value="2"/>
</dbReference>
<feature type="binding site" description="axial binding residue" evidence="9">
    <location>
        <position position="139"/>
    </location>
    <ligand>
        <name>heme c</name>
        <dbReference type="ChEBI" id="CHEBI:61717"/>
        <label>2</label>
    </ligand>
    <ligandPart>
        <name>Fe</name>
        <dbReference type="ChEBI" id="CHEBI:18248"/>
    </ligandPart>
</feature>
<feature type="binding site" description="axial binding residue" evidence="9">
    <location>
        <position position="81"/>
    </location>
    <ligand>
        <name>heme c</name>
        <dbReference type="ChEBI" id="CHEBI:61717"/>
        <label>1</label>
    </ligand>
    <ligandPart>
        <name>Fe</name>
        <dbReference type="ChEBI" id="CHEBI:18248"/>
    </ligandPart>
</feature>
<feature type="binding site" description="covalent" evidence="8">
    <location>
        <position position="35"/>
    </location>
    <ligand>
        <name>heme c</name>
        <dbReference type="ChEBI" id="CHEBI:61717"/>
        <label>1</label>
    </ligand>
</feature>
<dbReference type="Proteomes" id="UP000254927">
    <property type="component" value="Unassembled WGS sequence"/>
</dbReference>
<evidence type="ECO:0000313" key="12">
    <source>
        <dbReference type="EMBL" id="STZ68122.1"/>
    </source>
</evidence>
<dbReference type="Pfam" id="PF00034">
    <property type="entry name" value="Cytochrom_C"/>
    <property type="match status" value="2"/>
</dbReference>
<feature type="signal peptide" evidence="10">
    <location>
        <begin position="1"/>
        <end position="18"/>
    </location>
</feature>
<dbReference type="PANTHER" id="PTHR33751">
    <property type="entry name" value="CBB3-TYPE CYTOCHROME C OXIDASE SUBUNIT FIXP"/>
    <property type="match status" value="1"/>
</dbReference>
<evidence type="ECO:0000256" key="5">
    <source>
        <dbReference type="ARBA" id="ARBA00022764"/>
    </source>
</evidence>
<dbReference type="Gene3D" id="1.10.760.10">
    <property type="entry name" value="Cytochrome c-like domain"/>
    <property type="match status" value="2"/>
</dbReference>
<dbReference type="EMBL" id="UGQW01000002">
    <property type="protein sequence ID" value="STZ68122.1"/>
    <property type="molecule type" value="Genomic_DNA"/>
</dbReference>
<evidence type="ECO:0000256" key="10">
    <source>
        <dbReference type="SAM" id="SignalP"/>
    </source>
</evidence>
<reference evidence="12 13" key="1">
    <citation type="submission" date="2018-06" db="EMBL/GenBank/DDBJ databases">
        <authorList>
            <consortium name="Pathogen Informatics"/>
            <person name="Doyle S."/>
        </authorList>
    </citation>
    <scope>NUCLEOTIDE SEQUENCE [LARGE SCALE GENOMIC DNA]</scope>
    <source>
        <strain evidence="12 13">NCTC10660</strain>
    </source>
</reference>
<keyword evidence="10" id="KW-0732">Signal</keyword>
<evidence type="ECO:0000256" key="3">
    <source>
        <dbReference type="ARBA" id="ARBA00022617"/>
    </source>
</evidence>
<evidence type="ECO:0000256" key="1">
    <source>
        <dbReference type="ARBA" id="ARBA00004418"/>
    </source>
</evidence>
<dbReference type="GO" id="GO:0005506">
    <property type="term" value="F:iron ion binding"/>
    <property type="evidence" value="ECO:0007669"/>
    <property type="project" value="InterPro"/>
</dbReference>
<name>A0A378U1A2_NEIEL</name>
<evidence type="ECO:0000256" key="9">
    <source>
        <dbReference type="PIRSR" id="PIRSR000005-2"/>
    </source>
</evidence>
<accession>A0A378U1A2</accession>
<feature type="binding site" description="axial binding residue" evidence="9">
    <location>
        <position position="39"/>
    </location>
    <ligand>
        <name>heme c</name>
        <dbReference type="ChEBI" id="CHEBI:61717"/>
        <label>1</label>
    </ligand>
    <ligandPart>
        <name>Fe</name>
        <dbReference type="ChEBI" id="CHEBI:18248"/>
    </ligandPart>
</feature>
<evidence type="ECO:0000256" key="7">
    <source>
        <dbReference type="ARBA" id="ARBA00023004"/>
    </source>
</evidence>
<protein>
    <submittedName>
        <fullName evidence="12">Cytochrome</fullName>
    </submittedName>
</protein>
<feature type="domain" description="Cytochrome c" evidence="11">
    <location>
        <begin position="22"/>
        <end position="104"/>
    </location>
</feature>
<dbReference type="GO" id="GO:0042597">
    <property type="term" value="C:periplasmic space"/>
    <property type="evidence" value="ECO:0007669"/>
    <property type="project" value="UniProtKB-SubCell"/>
</dbReference>
<evidence type="ECO:0000256" key="4">
    <source>
        <dbReference type="ARBA" id="ARBA00022723"/>
    </source>
</evidence>
<organism evidence="12 13">
    <name type="scientific">Neisseria elongata</name>
    <dbReference type="NCBI Taxonomy" id="495"/>
    <lineage>
        <taxon>Bacteria</taxon>
        <taxon>Pseudomonadati</taxon>
        <taxon>Pseudomonadota</taxon>
        <taxon>Betaproteobacteria</taxon>
        <taxon>Neisseriales</taxon>
        <taxon>Neisseriaceae</taxon>
        <taxon>Neisseria</taxon>
    </lineage>
</organism>
<dbReference type="GO" id="GO:0009055">
    <property type="term" value="F:electron transfer activity"/>
    <property type="evidence" value="ECO:0007669"/>
    <property type="project" value="InterPro"/>
</dbReference>
<evidence type="ECO:0000256" key="6">
    <source>
        <dbReference type="ARBA" id="ARBA00022982"/>
    </source>
</evidence>
<keyword evidence="3 8" id="KW-0349">Heme</keyword>
<dbReference type="InterPro" id="IPR050597">
    <property type="entry name" value="Cytochrome_c_Oxidase_Subunit"/>
</dbReference>
<keyword evidence="5" id="KW-0574">Periplasm</keyword>
<keyword evidence="4 9" id="KW-0479">Metal-binding</keyword>
<comment type="subcellular location">
    <subcellularLocation>
        <location evidence="1">Periplasm</location>
    </subcellularLocation>
</comment>
<dbReference type="SUPFAM" id="SSF46626">
    <property type="entry name" value="Cytochrome c"/>
    <property type="match status" value="2"/>
</dbReference>
<gene>
    <name evidence="12" type="ORF">NCTC10660_01628</name>
</gene>
<dbReference type="RefSeq" id="WP_074897409.1">
    <property type="nucleotide sequence ID" value="NZ_CP031252.1"/>
</dbReference>
<dbReference type="InterPro" id="IPR036909">
    <property type="entry name" value="Cyt_c-like_dom_sf"/>
</dbReference>
<dbReference type="AlphaFoldDB" id="A0A378U1A2"/>
<dbReference type="InterPro" id="IPR009056">
    <property type="entry name" value="Cyt_c-like_dom"/>
</dbReference>
<feature type="binding site" description="covalent" evidence="8">
    <location>
        <position position="38"/>
    </location>
    <ligand>
        <name>heme c</name>
        <dbReference type="ChEBI" id="CHEBI:61717"/>
        <label>1</label>
    </ligand>
</feature>
<dbReference type="PIRSF" id="PIRSF000005">
    <property type="entry name" value="Cytochrome_c4"/>
    <property type="match status" value="1"/>
</dbReference>
<evidence type="ECO:0000256" key="8">
    <source>
        <dbReference type="PIRSR" id="PIRSR000005-1"/>
    </source>
</evidence>
<feature type="binding site" description="axial binding residue" evidence="9">
    <location>
        <position position="186"/>
    </location>
    <ligand>
        <name>heme c</name>
        <dbReference type="ChEBI" id="CHEBI:61717"/>
        <label>2</label>
    </ligand>
    <ligandPart>
        <name>Fe</name>
        <dbReference type="ChEBI" id="CHEBI:18248"/>
    </ligandPart>
</feature>
<proteinExistence type="predicted"/>
<keyword evidence="7 9" id="KW-0408">Iron</keyword>
<dbReference type="InterPro" id="IPR024167">
    <property type="entry name" value="Cytochrome_c4-like"/>
</dbReference>
<feature type="binding site" description="covalent" evidence="8">
    <location>
        <position position="135"/>
    </location>
    <ligand>
        <name>heme c</name>
        <dbReference type="ChEBI" id="CHEBI:61717"/>
        <label>2</label>
    </ligand>
</feature>
<evidence type="ECO:0000256" key="2">
    <source>
        <dbReference type="ARBA" id="ARBA00022448"/>
    </source>
</evidence>
<dbReference type="GO" id="GO:0020037">
    <property type="term" value="F:heme binding"/>
    <property type="evidence" value="ECO:0007669"/>
    <property type="project" value="InterPro"/>
</dbReference>